<dbReference type="PANTHER" id="PTHR46205:SF3">
    <property type="entry name" value="LOQUACIOUS, ISOFORM B"/>
    <property type="match status" value="1"/>
</dbReference>
<dbReference type="FunFam" id="3.30.160.20:FF:000007">
    <property type="entry name" value="Double-stranded RNA-binding protein Staufen homolog 1"/>
    <property type="match status" value="1"/>
</dbReference>
<dbReference type="GO" id="GO:0005737">
    <property type="term" value="C:cytoplasm"/>
    <property type="evidence" value="ECO:0007669"/>
    <property type="project" value="TreeGrafter"/>
</dbReference>
<dbReference type="OMA" id="MSENGEC"/>
<proteinExistence type="predicted"/>
<evidence type="ECO:0000256" key="1">
    <source>
        <dbReference type="ARBA" id="ARBA00022884"/>
    </source>
</evidence>
<evidence type="ECO:0000313" key="5">
    <source>
        <dbReference type="RefSeq" id="XP_008481311.1"/>
    </source>
</evidence>
<dbReference type="AlphaFoldDB" id="A0A1S3DHV3"/>
<name>A0A1S3DHV3_DIACI</name>
<dbReference type="InterPro" id="IPR014720">
    <property type="entry name" value="dsRBD_dom"/>
</dbReference>
<feature type="domain" description="DRBM" evidence="3">
    <location>
        <begin position="77"/>
        <end position="148"/>
    </location>
</feature>
<accession>A0A1S3DHV3</accession>
<feature type="domain" description="DRBM" evidence="3">
    <location>
        <begin position="167"/>
        <end position="235"/>
    </location>
</feature>
<dbReference type="GO" id="GO:0070578">
    <property type="term" value="C:RISC-loading complex"/>
    <property type="evidence" value="ECO:0007669"/>
    <property type="project" value="TreeGrafter"/>
</dbReference>
<dbReference type="SMART" id="SM00358">
    <property type="entry name" value="DSRM"/>
    <property type="match status" value="2"/>
</dbReference>
<dbReference type="KEGG" id="dci:103518032"/>
<reference evidence="5 6" key="1">
    <citation type="submission" date="2025-04" db="UniProtKB">
        <authorList>
            <consortium name="RefSeq"/>
        </authorList>
    </citation>
    <scope>IDENTIFICATION</scope>
</reference>
<dbReference type="GeneID" id="103518032"/>
<organism evidence="4 5">
    <name type="scientific">Diaphorina citri</name>
    <name type="common">Asian citrus psyllid</name>
    <dbReference type="NCBI Taxonomy" id="121845"/>
    <lineage>
        <taxon>Eukaryota</taxon>
        <taxon>Metazoa</taxon>
        <taxon>Ecdysozoa</taxon>
        <taxon>Arthropoda</taxon>
        <taxon>Hexapoda</taxon>
        <taxon>Insecta</taxon>
        <taxon>Pterygota</taxon>
        <taxon>Neoptera</taxon>
        <taxon>Paraneoptera</taxon>
        <taxon>Hemiptera</taxon>
        <taxon>Sternorrhyncha</taxon>
        <taxon>Psylloidea</taxon>
        <taxon>Psyllidae</taxon>
        <taxon>Diaphorininae</taxon>
        <taxon>Diaphorina</taxon>
    </lineage>
</organism>
<dbReference type="GO" id="GO:0035197">
    <property type="term" value="F:siRNA binding"/>
    <property type="evidence" value="ECO:0007669"/>
    <property type="project" value="TreeGrafter"/>
</dbReference>
<dbReference type="SUPFAM" id="SSF54768">
    <property type="entry name" value="dsRNA-binding domain-like"/>
    <property type="match status" value="3"/>
</dbReference>
<evidence type="ECO:0000313" key="6">
    <source>
        <dbReference type="RefSeq" id="XP_026685566.1"/>
    </source>
</evidence>
<dbReference type="RefSeq" id="XP_008481311.1">
    <property type="nucleotide sequence ID" value="XM_008483089.3"/>
</dbReference>
<dbReference type="Pfam" id="PF00035">
    <property type="entry name" value="dsrm"/>
    <property type="match status" value="2"/>
</dbReference>
<gene>
    <name evidence="5 6" type="primary">LOC103518032</name>
</gene>
<dbReference type="GO" id="GO:0016442">
    <property type="term" value="C:RISC complex"/>
    <property type="evidence" value="ECO:0007669"/>
    <property type="project" value="TreeGrafter"/>
</dbReference>
<dbReference type="CDD" id="cd19862">
    <property type="entry name" value="DSRM_PRKRA-like_rpt1"/>
    <property type="match status" value="1"/>
</dbReference>
<dbReference type="Gene3D" id="3.30.160.20">
    <property type="match status" value="3"/>
</dbReference>
<dbReference type="CDD" id="cd19864">
    <property type="entry name" value="DSRM_PRKRA-like_rpt3"/>
    <property type="match status" value="1"/>
</dbReference>
<dbReference type="RefSeq" id="XP_026685566.1">
    <property type="nucleotide sequence ID" value="XM_026829765.1"/>
</dbReference>
<dbReference type="PANTHER" id="PTHR46205">
    <property type="entry name" value="LOQUACIOUS, ISOFORM B"/>
    <property type="match status" value="1"/>
</dbReference>
<protein>
    <submittedName>
        <fullName evidence="5 6">RISC-loading complex subunit tarbp2-like</fullName>
    </submittedName>
</protein>
<evidence type="ECO:0000313" key="4">
    <source>
        <dbReference type="Proteomes" id="UP000079169"/>
    </source>
</evidence>
<evidence type="ECO:0000259" key="3">
    <source>
        <dbReference type="PROSITE" id="PS50137"/>
    </source>
</evidence>
<evidence type="ECO:0000256" key="2">
    <source>
        <dbReference type="PROSITE-ProRule" id="PRU00266"/>
    </source>
</evidence>
<dbReference type="Proteomes" id="UP000079169">
    <property type="component" value="Unplaced"/>
</dbReference>
<dbReference type="PaxDb" id="121845-A0A1S3DHV3"/>
<dbReference type="InterPro" id="IPR051247">
    <property type="entry name" value="RLC_Component"/>
</dbReference>
<dbReference type="GO" id="GO:0003725">
    <property type="term" value="F:double-stranded RNA binding"/>
    <property type="evidence" value="ECO:0007669"/>
    <property type="project" value="TreeGrafter"/>
</dbReference>
<sequence length="377" mass="42629">MARVSNVSDEVEDKADINMPSTVSLDCNEVKVEENSPSRVLFDNNEIKQIPKVSTNNLPLEEAARLEVMRLNTGDRTPVSLMQELLSRRGTAPKYELIQIEGAINEPIFKYRISLTSESRLYVAIGSGKSKKEAKHNAAKSVLDQLIGRDDEKLMCQKENLFKVEPNPVGQLQEACMTRKWPPPVYETEETTGLPHERMFTVCAYVNVYKEEGMGKSKKIAKREAALNMLKFLETVPIEIPEKKQGEDVDEKGESNGLKHTHDSTFLTPQILKKIQQYHTVFSQKTKGPLLEKLLSTRNLIDEVEDPILYLEDLSDELKYRVSFVDIEEKSKADGFQSLLQLTTTPVTVFCGTGASIEVAKIEAVYRALDFLQIMNR</sequence>
<dbReference type="STRING" id="121845.A0A1S3DHV3"/>
<keyword evidence="1 2" id="KW-0694">RNA-binding</keyword>
<dbReference type="PROSITE" id="PS50137">
    <property type="entry name" value="DS_RBD"/>
    <property type="match status" value="2"/>
</dbReference>
<dbReference type="GO" id="GO:0070920">
    <property type="term" value="P:regulation of regulatory ncRNA processing"/>
    <property type="evidence" value="ECO:0007669"/>
    <property type="project" value="TreeGrafter"/>
</dbReference>
<dbReference type="GO" id="GO:0030422">
    <property type="term" value="P:siRNA processing"/>
    <property type="evidence" value="ECO:0007669"/>
    <property type="project" value="TreeGrafter"/>
</dbReference>
<dbReference type="GO" id="GO:0005634">
    <property type="term" value="C:nucleus"/>
    <property type="evidence" value="ECO:0007669"/>
    <property type="project" value="TreeGrafter"/>
</dbReference>
<keyword evidence="4" id="KW-1185">Reference proteome</keyword>